<reference evidence="2" key="1">
    <citation type="submission" date="2019-08" db="EMBL/GenBank/DDBJ databases">
        <title>The improved chromosome-level genome for the pearl oyster Pinctada fucata martensii using PacBio sequencing and Hi-C.</title>
        <authorList>
            <person name="Zheng Z."/>
        </authorList>
    </citation>
    <scope>NUCLEOTIDE SEQUENCE</scope>
    <source>
        <strain evidence="2">ZZ-2019</strain>
        <tissue evidence="2">Adductor muscle</tissue>
    </source>
</reference>
<feature type="region of interest" description="Disordered" evidence="1">
    <location>
        <begin position="55"/>
        <end position="111"/>
    </location>
</feature>
<comment type="caution">
    <text evidence="2">The sequence shown here is derived from an EMBL/GenBank/DDBJ whole genome shotgun (WGS) entry which is preliminary data.</text>
</comment>
<feature type="compositionally biased region" description="Polar residues" evidence="1">
    <location>
        <begin position="77"/>
        <end position="89"/>
    </location>
</feature>
<sequence length="111" mass="12387">MFSTLIRNTSKGKLEYDRSPITKDFLENCSPPPKLSTLHDEFANLKIRNVLTSSPKGVVDPRVCRNVKTADKENGRQSEPSDGNVSPMLQPTHPFERSPKPVLRPLESDVG</sequence>
<organism evidence="2 3">
    <name type="scientific">Pinctada imbricata</name>
    <name type="common">Atlantic pearl-oyster</name>
    <name type="synonym">Pinctada martensii</name>
    <dbReference type="NCBI Taxonomy" id="66713"/>
    <lineage>
        <taxon>Eukaryota</taxon>
        <taxon>Metazoa</taxon>
        <taxon>Spiralia</taxon>
        <taxon>Lophotrochozoa</taxon>
        <taxon>Mollusca</taxon>
        <taxon>Bivalvia</taxon>
        <taxon>Autobranchia</taxon>
        <taxon>Pteriomorphia</taxon>
        <taxon>Pterioida</taxon>
        <taxon>Pterioidea</taxon>
        <taxon>Pteriidae</taxon>
        <taxon>Pinctada</taxon>
    </lineage>
</organism>
<evidence type="ECO:0000256" key="1">
    <source>
        <dbReference type="SAM" id="MobiDB-lite"/>
    </source>
</evidence>
<protein>
    <submittedName>
        <fullName evidence="2">Uncharacterized protein</fullName>
    </submittedName>
</protein>
<gene>
    <name evidence="2" type="ORF">FSP39_000494</name>
</gene>
<dbReference type="AlphaFoldDB" id="A0AA88XFJ5"/>
<proteinExistence type="predicted"/>
<name>A0AA88XFJ5_PINIB</name>
<dbReference type="Proteomes" id="UP001186944">
    <property type="component" value="Unassembled WGS sequence"/>
</dbReference>
<evidence type="ECO:0000313" key="2">
    <source>
        <dbReference type="EMBL" id="KAK3083628.1"/>
    </source>
</evidence>
<evidence type="ECO:0000313" key="3">
    <source>
        <dbReference type="Proteomes" id="UP001186944"/>
    </source>
</evidence>
<keyword evidence="3" id="KW-1185">Reference proteome</keyword>
<accession>A0AA88XFJ5</accession>
<dbReference type="EMBL" id="VSWD01000013">
    <property type="protein sequence ID" value="KAK3083628.1"/>
    <property type="molecule type" value="Genomic_DNA"/>
</dbReference>